<dbReference type="AlphaFoldDB" id="A0A6M0CFH0"/>
<feature type="compositionally biased region" description="Gly residues" evidence="1">
    <location>
        <begin position="95"/>
        <end position="106"/>
    </location>
</feature>
<feature type="region of interest" description="Disordered" evidence="1">
    <location>
        <begin position="75"/>
        <end position="137"/>
    </location>
</feature>
<comment type="caution">
    <text evidence="2">The sequence shown here is derived from an EMBL/GenBank/DDBJ whole genome shotgun (WGS) entry which is preliminary data.</text>
</comment>
<dbReference type="Proteomes" id="UP000474296">
    <property type="component" value="Unassembled WGS sequence"/>
</dbReference>
<evidence type="ECO:0000313" key="2">
    <source>
        <dbReference type="EMBL" id="NER16541.1"/>
    </source>
</evidence>
<evidence type="ECO:0000256" key="1">
    <source>
        <dbReference type="SAM" id="MobiDB-lite"/>
    </source>
</evidence>
<keyword evidence="3" id="KW-1185">Reference proteome</keyword>
<name>A0A6M0CFH0_9FLAO</name>
<evidence type="ECO:0000313" key="3">
    <source>
        <dbReference type="Proteomes" id="UP000474296"/>
    </source>
</evidence>
<proteinExistence type="predicted"/>
<sequence length="137" mass="15328">MSCKQFSGIFLNIACRRQAEKKCSKCEKDTCLVHTHTLNSKTLCEDCYWEQYLYDEQNKPTPVDYYDDDGTVFTSSSSYDSRTSDSDVDSFEDGFSGGEFGGGGASGDWSEEDINSFDQTDMNDTSLGTNEGSFFYS</sequence>
<reference evidence="2 3" key="1">
    <citation type="submission" date="2020-01" db="EMBL/GenBank/DDBJ databases">
        <title>Spongiivirga citrea KCTC 32990T.</title>
        <authorList>
            <person name="Wang G."/>
        </authorList>
    </citation>
    <scope>NUCLEOTIDE SEQUENCE [LARGE SCALE GENOMIC DNA]</scope>
    <source>
        <strain evidence="2 3">KCTC 32990</strain>
    </source>
</reference>
<dbReference type="RefSeq" id="WP_164029813.1">
    <property type="nucleotide sequence ID" value="NZ_JAABOQ010000002.1"/>
</dbReference>
<accession>A0A6M0CFH0</accession>
<organism evidence="2 3">
    <name type="scientific">Spongiivirga citrea</name>
    <dbReference type="NCBI Taxonomy" id="1481457"/>
    <lineage>
        <taxon>Bacteria</taxon>
        <taxon>Pseudomonadati</taxon>
        <taxon>Bacteroidota</taxon>
        <taxon>Flavobacteriia</taxon>
        <taxon>Flavobacteriales</taxon>
        <taxon>Flavobacteriaceae</taxon>
        <taxon>Spongiivirga</taxon>
    </lineage>
</organism>
<feature type="compositionally biased region" description="Polar residues" evidence="1">
    <location>
        <begin position="116"/>
        <end position="137"/>
    </location>
</feature>
<dbReference type="EMBL" id="JAABOQ010000002">
    <property type="protein sequence ID" value="NER16541.1"/>
    <property type="molecule type" value="Genomic_DNA"/>
</dbReference>
<protein>
    <submittedName>
        <fullName evidence="2">Uncharacterized protein</fullName>
    </submittedName>
</protein>
<gene>
    <name evidence="2" type="ORF">GWK10_04930</name>
</gene>